<evidence type="ECO:0000313" key="2">
    <source>
        <dbReference type="EMBL" id="KKQ76128.1"/>
    </source>
</evidence>
<organism evidence="2 3">
    <name type="scientific">Candidatus Daviesbacteria bacterium GW2011_GWF2_38_6</name>
    <dbReference type="NCBI Taxonomy" id="1618432"/>
    <lineage>
        <taxon>Bacteria</taxon>
        <taxon>Candidatus Daviesiibacteriota</taxon>
    </lineage>
</organism>
<accession>A0A0G0K907</accession>
<dbReference type="PANTHER" id="PTHR35024">
    <property type="entry name" value="HYPOTHETICAL CYTOSOLIC PROTEIN"/>
    <property type="match status" value="1"/>
</dbReference>
<gene>
    <name evidence="2" type="ORF">US99_C0084G0008</name>
</gene>
<protein>
    <recommendedName>
        <fullName evidence="4">Integral membrane protein CcmA involved in cell shape determination</fullName>
    </recommendedName>
</protein>
<comment type="caution">
    <text evidence="2">The sequence shown here is derived from an EMBL/GenBank/DDBJ whole genome shotgun (WGS) entry which is preliminary data.</text>
</comment>
<evidence type="ECO:0008006" key="4">
    <source>
        <dbReference type="Google" id="ProtNLM"/>
    </source>
</evidence>
<dbReference type="InterPro" id="IPR007607">
    <property type="entry name" value="BacA/B"/>
</dbReference>
<evidence type="ECO:0000256" key="1">
    <source>
        <dbReference type="ARBA" id="ARBA00044755"/>
    </source>
</evidence>
<name>A0A0G0K907_9BACT</name>
<dbReference type="Pfam" id="PF04519">
    <property type="entry name" value="Bactofilin"/>
    <property type="match status" value="1"/>
</dbReference>
<evidence type="ECO:0000313" key="3">
    <source>
        <dbReference type="Proteomes" id="UP000034324"/>
    </source>
</evidence>
<comment type="similarity">
    <text evidence="1">Belongs to the bactofilin family.</text>
</comment>
<sequence length="133" mass="13836">MFGKNQNLENESSSVDTIIGPSVSVEGNFKGDGNIIIEGEVKGSLKTKGYLKASETSVIAASIVAGDAEIAGQLTGNIKVKGALEIKNTAIIQGDLEAQAITVAHGAVINGNLKMKAEVTEKIYSEDETKADN</sequence>
<dbReference type="EMBL" id="LBVC01000084">
    <property type="protein sequence ID" value="KKQ76128.1"/>
    <property type="molecule type" value="Genomic_DNA"/>
</dbReference>
<dbReference type="PANTHER" id="PTHR35024:SF4">
    <property type="entry name" value="POLYMER-FORMING CYTOSKELETAL PROTEIN"/>
    <property type="match status" value="1"/>
</dbReference>
<dbReference type="AlphaFoldDB" id="A0A0G0K907"/>
<proteinExistence type="inferred from homology"/>
<dbReference type="Proteomes" id="UP000034324">
    <property type="component" value="Unassembled WGS sequence"/>
</dbReference>
<reference evidence="2 3" key="1">
    <citation type="journal article" date="2015" name="Nature">
        <title>rRNA introns, odd ribosomes, and small enigmatic genomes across a large radiation of phyla.</title>
        <authorList>
            <person name="Brown C.T."/>
            <person name="Hug L.A."/>
            <person name="Thomas B.C."/>
            <person name="Sharon I."/>
            <person name="Castelle C.J."/>
            <person name="Singh A."/>
            <person name="Wilkins M.J."/>
            <person name="Williams K.H."/>
            <person name="Banfield J.F."/>
        </authorList>
    </citation>
    <scope>NUCLEOTIDE SEQUENCE [LARGE SCALE GENOMIC DNA]</scope>
</reference>